<protein>
    <recommendedName>
        <fullName evidence="4">DUF3566 domain-containing protein</fullName>
    </recommendedName>
</protein>
<keyword evidence="1" id="KW-0472">Membrane</keyword>
<accession>A0ABP2CSH5</accession>
<dbReference type="Proteomes" id="UP000016543">
    <property type="component" value="Unassembled WGS sequence"/>
</dbReference>
<sequence length="107" mass="11951">MEYELKKIDVKQSAKVLAAVALIINLFISVFGFIALVFGVQTTVSFDYIISISVQGLVWKIGLLLLSPILMFILAYLSFAVVFLLYNYVVKYTGGLKLHWVNADNDA</sequence>
<evidence type="ECO:0000256" key="1">
    <source>
        <dbReference type="SAM" id="Phobius"/>
    </source>
</evidence>
<name>A0ABP2CSH5_9GAMM</name>
<dbReference type="RefSeq" id="WP_006955665.1">
    <property type="nucleotide sequence ID" value="NZ_CH672405.1"/>
</dbReference>
<reference evidence="2 3" key="1">
    <citation type="submission" date="2006-01" db="EMBL/GenBank/DDBJ databases">
        <authorList>
            <person name="Brettar I."/>
            <person name="Hofle M."/>
            <person name="Ferriera S."/>
            <person name="Johnson J."/>
            <person name="Kravitz S."/>
            <person name="Halpern A."/>
            <person name="Remington K."/>
            <person name="Beeson K."/>
            <person name="Tran B."/>
            <person name="Rogers Y.-H."/>
            <person name="Friedman R."/>
            <person name="Venter J.C."/>
        </authorList>
    </citation>
    <scope>NUCLEOTIDE SEQUENCE [LARGE SCALE GENOMIC DNA]</scope>
    <source>
        <strain evidence="2 3">OS145</strain>
    </source>
</reference>
<keyword evidence="1" id="KW-0812">Transmembrane</keyword>
<keyword evidence="1" id="KW-1133">Transmembrane helix</keyword>
<gene>
    <name evidence="2" type="ORF">OS145_01662</name>
</gene>
<feature type="transmembrane region" description="Helical" evidence="1">
    <location>
        <begin position="16"/>
        <end position="41"/>
    </location>
</feature>
<dbReference type="EMBL" id="AAMX01000003">
    <property type="protein sequence ID" value="EAQ32825.1"/>
    <property type="molecule type" value="Genomic_DNA"/>
</dbReference>
<keyword evidence="3" id="KW-1185">Reference proteome</keyword>
<feature type="transmembrane region" description="Helical" evidence="1">
    <location>
        <begin position="61"/>
        <end position="89"/>
    </location>
</feature>
<organism evidence="2 3">
    <name type="scientific">Idiomarina baltica OS145</name>
    <dbReference type="NCBI Taxonomy" id="314276"/>
    <lineage>
        <taxon>Bacteria</taxon>
        <taxon>Pseudomonadati</taxon>
        <taxon>Pseudomonadota</taxon>
        <taxon>Gammaproteobacteria</taxon>
        <taxon>Alteromonadales</taxon>
        <taxon>Idiomarinaceae</taxon>
        <taxon>Idiomarina</taxon>
    </lineage>
</organism>
<evidence type="ECO:0008006" key="4">
    <source>
        <dbReference type="Google" id="ProtNLM"/>
    </source>
</evidence>
<comment type="caution">
    <text evidence="2">The sequence shown here is derived from an EMBL/GenBank/DDBJ whole genome shotgun (WGS) entry which is preliminary data.</text>
</comment>
<proteinExistence type="predicted"/>
<evidence type="ECO:0000313" key="3">
    <source>
        <dbReference type="Proteomes" id="UP000016543"/>
    </source>
</evidence>
<evidence type="ECO:0000313" key="2">
    <source>
        <dbReference type="EMBL" id="EAQ32825.1"/>
    </source>
</evidence>